<evidence type="ECO:0000313" key="6">
    <source>
        <dbReference type="Proteomes" id="UP000769528"/>
    </source>
</evidence>
<dbReference type="SUPFAM" id="SSF159659">
    <property type="entry name" value="Cgl1923-like"/>
    <property type="match status" value="1"/>
</dbReference>
<dbReference type="Pfam" id="PF09754">
    <property type="entry name" value="PAC2"/>
    <property type="match status" value="1"/>
</dbReference>
<proteinExistence type="inferred from homology"/>
<dbReference type="InterPro" id="IPR038389">
    <property type="entry name" value="PSMG2_sf"/>
</dbReference>
<dbReference type="OrthoDB" id="10260712at2759"/>
<dbReference type="PIRSF" id="PIRSF010044">
    <property type="entry name" value="UCP010044"/>
    <property type="match status" value="1"/>
</dbReference>
<reference evidence="5" key="2">
    <citation type="submission" date="2021-01" db="EMBL/GenBank/DDBJ databases">
        <authorList>
            <person name="Schikora-Tamarit M.A."/>
        </authorList>
    </citation>
    <scope>NUCLEOTIDE SEQUENCE</scope>
    <source>
        <strain evidence="5">CBS6341</strain>
    </source>
</reference>
<dbReference type="AlphaFoldDB" id="A0A9P8TH03"/>
<dbReference type="GO" id="GO:0005634">
    <property type="term" value="C:nucleus"/>
    <property type="evidence" value="ECO:0007669"/>
    <property type="project" value="TreeGrafter"/>
</dbReference>
<comment type="caution">
    <text evidence="5">The sequence shown here is derived from an EMBL/GenBank/DDBJ whole genome shotgun (WGS) entry which is preliminary data.</text>
</comment>
<dbReference type="InterPro" id="IPR016562">
    <property type="entry name" value="Proteasome_assmbl_chp_2_euk"/>
</dbReference>
<comment type="function">
    <text evidence="4">Involved in 20S proteasome assembly.</text>
</comment>
<dbReference type="PANTHER" id="PTHR12970:SF1">
    <property type="entry name" value="PROTEASOME ASSEMBLY CHAPERONE 2"/>
    <property type="match status" value="1"/>
</dbReference>
<evidence type="ECO:0000256" key="2">
    <source>
        <dbReference type="ARBA" id="ARBA00023186"/>
    </source>
</evidence>
<accession>A0A9P8TH03</accession>
<evidence type="ECO:0000313" key="5">
    <source>
        <dbReference type="EMBL" id="KAH3678469.1"/>
    </source>
</evidence>
<evidence type="ECO:0000256" key="1">
    <source>
        <dbReference type="ARBA" id="ARBA00019186"/>
    </source>
</evidence>
<gene>
    <name evidence="5" type="ORF">WICMUC_001486</name>
</gene>
<dbReference type="GO" id="GO:0043248">
    <property type="term" value="P:proteasome assembly"/>
    <property type="evidence" value="ECO:0007669"/>
    <property type="project" value="TreeGrafter"/>
</dbReference>
<dbReference type="Gene3D" id="3.40.50.10900">
    <property type="entry name" value="PAC-like subunit"/>
    <property type="match status" value="1"/>
</dbReference>
<dbReference type="Proteomes" id="UP000769528">
    <property type="component" value="Unassembled WGS sequence"/>
</dbReference>
<organism evidence="5 6">
    <name type="scientific">Wickerhamomyces mucosus</name>
    <dbReference type="NCBI Taxonomy" id="1378264"/>
    <lineage>
        <taxon>Eukaryota</taxon>
        <taxon>Fungi</taxon>
        <taxon>Dikarya</taxon>
        <taxon>Ascomycota</taxon>
        <taxon>Saccharomycotina</taxon>
        <taxon>Saccharomycetes</taxon>
        <taxon>Phaffomycetales</taxon>
        <taxon>Wickerhamomycetaceae</taxon>
        <taxon>Wickerhamomyces</taxon>
    </lineage>
</organism>
<dbReference type="EMBL" id="JAEUBF010000443">
    <property type="protein sequence ID" value="KAH3678469.1"/>
    <property type="molecule type" value="Genomic_DNA"/>
</dbReference>
<reference evidence="5" key="1">
    <citation type="journal article" date="2021" name="Open Biol.">
        <title>Shared evolutionary footprints suggest mitochondrial oxidative damage underlies multiple complex I losses in fungi.</title>
        <authorList>
            <person name="Schikora-Tamarit M.A."/>
            <person name="Marcet-Houben M."/>
            <person name="Nosek J."/>
            <person name="Gabaldon T."/>
        </authorList>
    </citation>
    <scope>NUCLEOTIDE SEQUENCE</scope>
    <source>
        <strain evidence="5">CBS6341</strain>
    </source>
</reference>
<keyword evidence="2 4" id="KW-0143">Chaperone</keyword>
<evidence type="ECO:0000256" key="4">
    <source>
        <dbReference type="PIRNR" id="PIRNR010044"/>
    </source>
</evidence>
<name>A0A9P8TH03_9ASCO</name>
<evidence type="ECO:0000256" key="3">
    <source>
        <dbReference type="ARBA" id="ARBA00025745"/>
    </source>
</evidence>
<dbReference type="GO" id="GO:0005829">
    <property type="term" value="C:cytosol"/>
    <property type="evidence" value="ECO:0007669"/>
    <property type="project" value="TreeGrafter"/>
</dbReference>
<dbReference type="PANTHER" id="PTHR12970">
    <property type="entry name" value="PROTEASOME ASSEMBLY CHAPERONE 2"/>
    <property type="match status" value="1"/>
</dbReference>
<comment type="similarity">
    <text evidence="3 4">Belongs to the PSMG2 family.</text>
</comment>
<keyword evidence="6" id="KW-1185">Reference proteome</keyword>
<sequence length="263" mass="29688">MSLFSSIDPKDSEESIISKLKGSRLVLPTISIGNVPQLSTDLLVYNFNLIPIGRLNSQFLYPFASPQDYVIDNVNSTTNNTTTALDLYFNESLNLTIIQQRSPILPGYHQNFINYIVQLINNIGFESLLILDSNESALQTDVNYNRPLELYSNDLNERFKSLRVTNINDLKKSKHSFTKFTNKLVESIQNNSTIDNFIVSSLVIFVYEGDNTIDAQVLTKEAIDLLEISQPSSSSQYWKVPKSWSGVYGDRPLPKSLEEGLFG</sequence>
<protein>
    <recommendedName>
        <fullName evidence="1 4">Proteasome assembly chaperone 2</fullName>
    </recommendedName>
</protein>
<comment type="subunit">
    <text evidence="4">Component of the 20S proteasome chaperone.</text>
</comment>
<dbReference type="InterPro" id="IPR019151">
    <property type="entry name" value="Proteasome_assmbl_chaperone_2"/>
</dbReference>